<comment type="caution">
    <text evidence="2">The sequence shown here is derived from an EMBL/GenBank/DDBJ whole genome shotgun (WGS) entry which is preliminary data.</text>
</comment>
<dbReference type="PANTHER" id="PTHR46825">
    <property type="entry name" value="D-ALANYL-D-ALANINE-CARBOXYPEPTIDASE/ENDOPEPTIDASE AMPH"/>
    <property type="match status" value="1"/>
</dbReference>
<dbReference type="SUPFAM" id="SSF56601">
    <property type="entry name" value="beta-lactamase/transpeptidase-like"/>
    <property type="match status" value="1"/>
</dbReference>
<organism evidence="2 3">
    <name type="scientific">Candidatus Segetimicrobium genomatis</name>
    <dbReference type="NCBI Taxonomy" id="2569760"/>
    <lineage>
        <taxon>Bacteria</taxon>
        <taxon>Bacillati</taxon>
        <taxon>Candidatus Sysuimicrobiota</taxon>
        <taxon>Candidatus Sysuimicrobiia</taxon>
        <taxon>Candidatus Sysuimicrobiales</taxon>
        <taxon>Candidatus Segetimicrobiaceae</taxon>
        <taxon>Candidatus Segetimicrobium</taxon>
    </lineage>
</organism>
<proteinExistence type="predicted"/>
<sequence length="222" mass="24753">MSVGAHYLLPLALLFVPEIGAIAQARPAANRVRTIVDSLAHAYLDARRSPGLSIEVVRGRDTLVRAGYGFADLEQRVAASPSTLYEIGSITKQFTAAAVMRLVEAGRLRLDDSIAAYLGDLPLPWRRVSVRQLLNHTSGIPSMTDIGERWVRRWREDMPTDSLVALTARDSMWFAPGTNWRYDNTGYLLLGILLDRVTGETIPKSCRREARSPPRSFQHLLL</sequence>
<evidence type="ECO:0000259" key="1">
    <source>
        <dbReference type="Pfam" id="PF00144"/>
    </source>
</evidence>
<dbReference type="InterPro" id="IPR001466">
    <property type="entry name" value="Beta-lactam-related"/>
</dbReference>
<feature type="domain" description="Beta-lactamase-related" evidence="1">
    <location>
        <begin position="36"/>
        <end position="209"/>
    </location>
</feature>
<evidence type="ECO:0000313" key="3">
    <source>
        <dbReference type="Proteomes" id="UP000318834"/>
    </source>
</evidence>
<evidence type="ECO:0000313" key="2">
    <source>
        <dbReference type="EMBL" id="TMI76533.1"/>
    </source>
</evidence>
<dbReference type="AlphaFoldDB" id="A0A537IZ28"/>
<dbReference type="Gene3D" id="3.40.710.10">
    <property type="entry name" value="DD-peptidase/beta-lactamase superfamily"/>
    <property type="match status" value="1"/>
</dbReference>
<reference evidence="2 3" key="1">
    <citation type="journal article" date="2019" name="Nat. Microbiol.">
        <title>Mediterranean grassland soil C-N compound turnover is dependent on rainfall and depth, and is mediated by genomically divergent microorganisms.</title>
        <authorList>
            <person name="Diamond S."/>
            <person name="Andeer P.F."/>
            <person name="Li Z."/>
            <person name="Crits-Christoph A."/>
            <person name="Burstein D."/>
            <person name="Anantharaman K."/>
            <person name="Lane K.R."/>
            <person name="Thomas B.C."/>
            <person name="Pan C."/>
            <person name="Northen T.R."/>
            <person name="Banfield J.F."/>
        </authorList>
    </citation>
    <scope>NUCLEOTIDE SEQUENCE [LARGE SCALE GENOMIC DNA]</scope>
    <source>
        <strain evidence="2">NP_8</strain>
    </source>
</reference>
<dbReference type="Pfam" id="PF00144">
    <property type="entry name" value="Beta-lactamase"/>
    <property type="match status" value="1"/>
</dbReference>
<protein>
    <submittedName>
        <fullName evidence="2">Beta-lactamase family protein</fullName>
    </submittedName>
</protein>
<dbReference type="EMBL" id="VBAP01000019">
    <property type="protein sequence ID" value="TMI76533.1"/>
    <property type="molecule type" value="Genomic_DNA"/>
</dbReference>
<dbReference type="InterPro" id="IPR050491">
    <property type="entry name" value="AmpC-like"/>
</dbReference>
<accession>A0A537IZ28</accession>
<gene>
    <name evidence="2" type="ORF">E6H05_03460</name>
</gene>
<dbReference type="InterPro" id="IPR012338">
    <property type="entry name" value="Beta-lactam/transpept-like"/>
</dbReference>
<name>A0A537IZ28_9BACT</name>
<dbReference type="Proteomes" id="UP000318834">
    <property type="component" value="Unassembled WGS sequence"/>
</dbReference>
<dbReference type="PANTHER" id="PTHR46825:SF9">
    <property type="entry name" value="BETA-LACTAMASE-RELATED DOMAIN-CONTAINING PROTEIN"/>
    <property type="match status" value="1"/>
</dbReference>